<feature type="signal peptide" evidence="1">
    <location>
        <begin position="1"/>
        <end position="26"/>
    </location>
</feature>
<dbReference type="Proteomes" id="UP000183085">
    <property type="component" value="Unassembled WGS sequence"/>
</dbReference>
<evidence type="ECO:0000313" key="4">
    <source>
        <dbReference type="Proteomes" id="UP000183085"/>
    </source>
</evidence>
<dbReference type="STRING" id="1817895.AUJ95_00525"/>
<proteinExistence type="predicted"/>
<evidence type="ECO:0000256" key="1">
    <source>
        <dbReference type="SAM" id="SignalP"/>
    </source>
</evidence>
<gene>
    <name evidence="3" type="ORF">AUJ95_00525</name>
</gene>
<evidence type="ECO:0000259" key="2">
    <source>
        <dbReference type="Pfam" id="PF19572"/>
    </source>
</evidence>
<dbReference type="InterPro" id="IPR045741">
    <property type="entry name" value="PorV"/>
</dbReference>
<comment type="caution">
    <text evidence="3">The sequence shown here is derived from an EMBL/GenBank/DDBJ whole genome shotgun (WGS) entry which is preliminary data.</text>
</comment>
<name>A0A1J5EFH7_9BACT</name>
<sequence>MINTASILTGACILSILLNMSGNAEATSSKAGTKGGQFLKIDVGARPAAMGGAFVAVDGDVNAICWNPASLGSIKHQEFTFMHNEWLNDVRYEFVGYAKPINDNRVIAGGITYLGSGNIEGWKDQNTQDDFSAGDMAVTMSYARKMNEQMLVGANARLIHQKIKNSTAAGVAMDMGILYSTRVKGLNVGVALRNLGTRMKFENEADSLPLELKGGIAFNMPNKKSLCVLDITIPIDNAVRINTGVEYHLTPKLSLRTGYNSNNDIDKGLSAGIGFGTEGLQFDYAFVPYGDVDNTHRASIGRRF</sequence>
<dbReference type="Pfam" id="PF19572">
    <property type="entry name" value="PorV"/>
    <property type="match status" value="1"/>
</dbReference>
<protein>
    <recommendedName>
        <fullName evidence="2">Type IX secretion system protein PorV domain-containing protein</fullName>
    </recommendedName>
</protein>
<dbReference type="SUPFAM" id="SSF56935">
    <property type="entry name" value="Porins"/>
    <property type="match status" value="1"/>
</dbReference>
<dbReference type="EMBL" id="MNYI01000013">
    <property type="protein sequence ID" value="OIP43562.1"/>
    <property type="molecule type" value="Genomic_DNA"/>
</dbReference>
<keyword evidence="1" id="KW-0732">Signal</keyword>
<evidence type="ECO:0000313" key="3">
    <source>
        <dbReference type="EMBL" id="OIP43562.1"/>
    </source>
</evidence>
<dbReference type="Gene3D" id="2.40.160.60">
    <property type="entry name" value="Outer membrane protein transport protein (OMPP1/FadL/TodX)"/>
    <property type="match status" value="1"/>
</dbReference>
<accession>A0A1J5EFH7</accession>
<organism evidence="3 4">
    <name type="scientific">Candidatus Desantisbacteria bacterium CG2_30_40_21</name>
    <dbReference type="NCBI Taxonomy" id="1817895"/>
    <lineage>
        <taxon>Bacteria</taxon>
        <taxon>Candidatus Desantisiibacteriota</taxon>
    </lineage>
</organism>
<reference evidence="3 4" key="1">
    <citation type="journal article" date="2016" name="Environ. Microbiol.">
        <title>Genomic resolution of a cold subsurface aquifer community provides metabolic insights for novel microbes adapted to high CO concentrations.</title>
        <authorList>
            <person name="Probst A.J."/>
            <person name="Castelle C.J."/>
            <person name="Singh A."/>
            <person name="Brown C.T."/>
            <person name="Anantharaman K."/>
            <person name="Sharon I."/>
            <person name="Hug L.A."/>
            <person name="Burstein D."/>
            <person name="Emerson J.B."/>
            <person name="Thomas B.C."/>
            <person name="Banfield J.F."/>
        </authorList>
    </citation>
    <scope>NUCLEOTIDE SEQUENCE [LARGE SCALE GENOMIC DNA]</scope>
    <source>
        <strain evidence="3">CG2_30_40_21</strain>
    </source>
</reference>
<dbReference type="NCBIfam" id="NF033709">
    <property type="entry name" value="PorV_fam"/>
    <property type="match status" value="1"/>
</dbReference>
<feature type="chain" id="PRO_5012588613" description="Type IX secretion system protein PorV domain-containing protein" evidence="1">
    <location>
        <begin position="27"/>
        <end position="304"/>
    </location>
</feature>
<feature type="domain" description="Type IX secretion system protein PorV" evidence="2">
    <location>
        <begin position="29"/>
        <end position="218"/>
    </location>
</feature>
<dbReference type="AlphaFoldDB" id="A0A1J5EFH7"/>